<reference evidence="1" key="1">
    <citation type="submission" date="2023-11" db="EMBL/GenBank/DDBJ databases">
        <authorList>
            <person name="Poullet M."/>
        </authorList>
    </citation>
    <scope>NUCLEOTIDE SEQUENCE</scope>
    <source>
        <strain evidence="1">E1834</strain>
    </source>
</reference>
<name>A0ACB1B7H4_MELEN</name>
<dbReference type="EMBL" id="CAVMJV010000222">
    <property type="protein sequence ID" value="CAK5126127.1"/>
    <property type="molecule type" value="Genomic_DNA"/>
</dbReference>
<dbReference type="Proteomes" id="UP001497535">
    <property type="component" value="Unassembled WGS sequence"/>
</dbReference>
<proteinExistence type="predicted"/>
<sequence length="204" mass="22452">MDPGLIKPRASSAEQQKQPQQTPNTLRGKKEEPQRLKLGQRCKQSSECVPGADCLFEVCACPPRTVANALGHCVSENISIQTNTQQTQQQQQQQPQNNNVQQLSPSSKYRAFPSAPIQSKIEENKGLIVPIGTQCNNNNPLQKCQFGAQCILLMEEASAFCVCVDSTGGEMVTNSNGFCTPRLLSDAVDKRKNYFLYVLNSNGF</sequence>
<comment type="caution">
    <text evidence="1">The sequence shown here is derived from an EMBL/GenBank/DDBJ whole genome shotgun (WGS) entry which is preliminary data.</text>
</comment>
<keyword evidence="2" id="KW-1185">Reference proteome</keyword>
<evidence type="ECO:0000313" key="2">
    <source>
        <dbReference type="Proteomes" id="UP001497535"/>
    </source>
</evidence>
<gene>
    <name evidence="1" type="ORF">MENTE1834_LOCUS48202</name>
</gene>
<accession>A0ACB1B7H4</accession>
<evidence type="ECO:0000313" key="1">
    <source>
        <dbReference type="EMBL" id="CAK5126127.1"/>
    </source>
</evidence>
<protein>
    <submittedName>
        <fullName evidence="1">Uncharacterized protein</fullName>
    </submittedName>
</protein>
<organism evidence="1 2">
    <name type="scientific">Meloidogyne enterolobii</name>
    <name type="common">Root-knot nematode worm</name>
    <name type="synonym">Meloidogyne mayaguensis</name>
    <dbReference type="NCBI Taxonomy" id="390850"/>
    <lineage>
        <taxon>Eukaryota</taxon>
        <taxon>Metazoa</taxon>
        <taxon>Ecdysozoa</taxon>
        <taxon>Nematoda</taxon>
        <taxon>Chromadorea</taxon>
        <taxon>Rhabditida</taxon>
        <taxon>Tylenchina</taxon>
        <taxon>Tylenchomorpha</taxon>
        <taxon>Tylenchoidea</taxon>
        <taxon>Meloidogynidae</taxon>
        <taxon>Meloidogyninae</taxon>
        <taxon>Meloidogyne</taxon>
    </lineage>
</organism>